<dbReference type="GO" id="GO:0005524">
    <property type="term" value="F:ATP binding"/>
    <property type="evidence" value="ECO:0007669"/>
    <property type="project" value="UniProtKB-KW"/>
</dbReference>
<gene>
    <name evidence="5" type="ORF">LJD61_04795</name>
</gene>
<dbReference type="SMART" id="SM00382">
    <property type="entry name" value="AAA"/>
    <property type="match status" value="1"/>
</dbReference>
<evidence type="ECO:0000313" key="6">
    <source>
        <dbReference type="Proteomes" id="UP001651880"/>
    </source>
</evidence>
<feature type="domain" description="ABC transporter" evidence="4">
    <location>
        <begin position="3"/>
        <end position="238"/>
    </location>
</feature>
<protein>
    <submittedName>
        <fullName evidence="5">ABC transporter ATP-binding protein</fullName>
    </submittedName>
</protein>
<evidence type="ECO:0000256" key="3">
    <source>
        <dbReference type="ARBA" id="ARBA00022840"/>
    </source>
</evidence>
<dbReference type="Proteomes" id="UP001651880">
    <property type="component" value="Unassembled WGS sequence"/>
</dbReference>
<name>A0ABT1NC75_9FIRM</name>
<keyword evidence="1" id="KW-0813">Transport</keyword>
<evidence type="ECO:0000259" key="4">
    <source>
        <dbReference type="PROSITE" id="PS50893"/>
    </source>
</evidence>
<dbReference type="InterPro" id="IPR027417">
    <property type="entry name" value="P-loop_NTPase"/>
</dbReference>
<evidence type="ECO:0000313" key="5">
    <source>
        <dbReference type="EMBL" id="MCQ1528863.1"/>
    </source>
</evidence>
<dbReference type="CDD" id="cd03214">
    <property type="entry name" value="ABC_Iron-Siderophores_B12_Hemin"/>
    <property type="match status" value="1"/>
</dbReference>
<dbReference type="InterPro" id="IPR050153">
    <property type="entry name" value="Metal_Ion_Import_ABC"/>
</dbReference>
<dbReference type="PANTHER" id="PTHR42734">
    <property type="entry name" value="METAL TRANSPORT SYSTEM ATP-BINDING PROTEIN TM_0124-RELATED"/>
    <property type="match status" value="1"/>
</dbReference>
<dbReference type="InterPro" id="IPR017871">
    <property type="entry name" value="ABC_transporter-like_CS"/>
</dbReference>
<keyword evidence="2" id="KW-0547">Nucleotide-binding</keyword>
<dbReference type="PROSITE" id="PS00211">
    <property type="entry name" value="ABC_TRANSPORTER_1"/>
    <property type="match status" value="1"/>
</dbReference>
<proteinExistence type="predicted"/>
<keyword evidence="6" id="KW-1185">Reference proteome</keyword>
<accession>A0ABT1NC75</accession>
<dbReference type="PANTHER" id="PTHR42734:SF19">
    <property type="entry name" value="IRON COMPOUNDS ABC TRANSPORTER, ATP-BINDING PROTEIN"/>
    <property type="match status" value="1"/>
</dbReference>
<dbReference type="SUPFAM" id="SSF52540">
    <property type="entry name" value="P-loop containing nucleoside triphosphate hydrolases"/>
    <property type="match status" value="1"/>
</dbReference>
<dbReference type="Pfam" id="PF00005">
    <property type="entry name" value="ABC_tran"/>
    <property type="match status" value="1"/>
</dbReference>
<dbReference type="PROSITE" id="PS50893">
    <property type="entry name" value="ABC_TRANSPORTER_2"/>
    <property type="match status" value="1"/>
</dbReference>
<dbReference type="EMBL" id="JAJEKE010000002">
    <property type="protein sequence ID" value="MCQ1528863.1"/>
    <property type="molecule type" value="Genomic_DNA"/>
</dbReference>
<keyword evidence="3 5" id="KW-0067">ATP-binding</keyword>
<organism evidence="5 6">
    <name type="scientific">Lutispora saccharofermentans</name>
    <dbReference type="NCBI Taxonomy" id="3024236"/>
    <lineage>
        <taxon>Bacteria</taxon>
        <taxon>Bacillati</taxon>
        <taxon>Bacillota</taxon>
        <taxon>Clostridia</taxon>
        <taxon>Lutisporales</taxon>
        <taxon>Lutisporaceae</taxon>
        <taxon>Lutispora</taxon>
    </lineage>
</organism>
<comment type="caution">
    <text evidence="5">The sequence shown here is derived from an EMBL/GenBank/DDBJ whole genome shotgun (WGS) entry which is preliminary data.</text>
</comment>
<evidence type="ECO:0000256" key="1">
    <source>
        <dbReference type="ARBA" id="ARBA00022448"/>
    </source>
</evidence>
<reference evidence="5 6" key="1">
    <citation type="submission" date="2021-10" db="EMBL/GenBank/DDBJ databases">
        <title>Lutispora strain m25 sp. nov., a thermophilic, non-spore-forming bacterium isolated from a lab-scale methanogenic bioreactor digesting anaerobic sludge.</title>
        <authorList>
            <person name="El Houari A."/>
            <person name="Mcdonald J."/>
        </authorList>
    </citation>
    <scope>NUCLEOTIDE SEQUENCE [LARGE SCALE GENOMIC DNA]</scope>
    <source>
        <strain evidence="6">m25</strain>
    </source>
</reference>
<sequence length="263" mass="28808">MKLEIRDLTFGYGKKAVGHDLSIDVGEGQSLCILGSNGVGKTTLLKTILGILKPMEGEVLIDGISTRGWSPAEFGKAIAYVPQQHIPPFPFSVLDVVLMGRTVHMSTFGMPKKQDRDIACDILKKMGIDDLKDKSYTEISGGERQMVLISRALAQKPQILILDEPTSNLDFGNQARVLEYIIKLVEEGLTVVMTSHRPEHALAAASKVVLMKGGDAIDYGSPENVITEESMKSLYGIDVVMVDADMPDRRKAKLCIPLMNSYN</sequence>
<evidence type="ECO:0000256" key="2">
    <source>
        <dbReference type="ARBA" id="ARBA00022741"/>
    </source>
</evidence>
<dbReference type="InterPro" id="IPR003439">
    <property type="entry name" value="ABC_transporter-like_ATP-bd"/>
</dbReference>
<dbReference type="Gene3D" id="3.40.50.300">
    <property type="entry name" value="P-loop containing nucleotide triphosphate hydrolases"/>
    <property type="match status" value="1"/>
</dbReference>
<dbReference type="InterPro" id="IPR003593">
    <property type="entry name" value="AAA+_ATPase"/>
</dbReference>